<protein>
    <recommendedName>
        <fullName evidence="2">DUF7138 domain-containing protein</fullName>
    </recommendedName>
</protein>
<dbReference type="InterPro" id="IPR055562">
    <property type="entry name" value="DUF7138"/>
</dbReference>
<sequence>MGELAATTSPPPPASTAAAVVPVVFVDGEQSVDLGTVTVQPSLGGVKRLQAVVADRVGLAPHQISASLARPRRARRVPLDDATDLAAAVAREGNGCYVVAGLRRSRRGGRSRRDRKGGANGAEGAGAVEKTILKRLPPTDLASLVGPPPPLSLALPHGGAAAPPLVLDGWGYDDYEARRRELQRQRDWYLVSTAGAGPDPSYFHLAAAAAGHPEHEDPAALWSPRLRPSPCPECEAAAAAMRQPAFHWCVRDAVVSAGFRSHVGPIERPPKKTPSPPLTLPPPSPGRLPGLLGMPVY</sequence>
<dbReference type="PANTHER" id="PTHR36351">
    <property type="entry name" value="EMBRYO SAC DEVELOPMENT ARREST 12"/>
    <property type="match status" value="1"/>
</dbReference>
<accession>A0A811QQ19</accession>
<name>A0A811QQ19_9POAL</name>
<keyword evidence="4" id="KW-1185">Reference proteome</keyword>
<dbReference type="Pfam" id="PF23596">
    <property type="entry name" value="DUF7138"/>
    <property type="match status" value="1"/>
</dbReference>
<feature type="region of interest" description="Disordered" evidence="1">
    <location>
        <begin position="107"/>
        <end position="126"/>
    </location>
</feature>
<feature type="domain" description="DUF7138" evidence="2">
    <location>
        <begin position="19"/>
        <end position="99"/>
    </location>
</feature>
<feature type="compositionally biased region" description="Pro residues" evidence="1">
    <location>
        <begin position="272"/>
        <end position="286"/>
    </location>
</feature>
<proteinExistence type="predicted"/>
<feature type="region of interest" description="Disordered" evidence="1">
    <location>
        <begin position="262"/>
        <end position="297"/>
    </location>
</feature>
<dbReference type="AlphaFoldDB" id="A0A811QQ19"/>
<dbReference type="Proteomes" id="UP000604825">
    <property type="component" value="Unassembled WGS sequence"/>
</dbReference>
<feature type="compositionally biased region" description="Low complexity" evidence="1">
    <location>
        <begin position="287"/>
        <end position="297"/>
    </location>
</feature>
<organism evidence="3 4">
    <name type="scientific">Miscanthus lutarioriparius</name>
    <dbReference type="NCBI Taxonomy" id="422564"/>
    <lineage>
        <taxon>Eukaryota</taxon>
        <taxon>Viridiplantae</taxon>
        <taxon>Streptophyta</taxon>
        <taxon>Embryophyta</taxon>
        <taxon>Tracheophyta</taxon>
        <taxon>Spermatophyta</taxon>
        <taxon>Magnoliopsida</taxon>
        <taxon>Liliopsida</taxon>
        <taxon>Poales</taxon>
        <taxon>Poaceae</taxon>
        <taxon>PACMAD clade</taxon>
        <taxon>Panicoideae</taxon>
        <taxon>Andropogonodae</taxon>
        <taxon>Andropogoneae</taxon>
        <taxon>Saccharinae</taxon>
        <taxon>Miscanthus</taxon>
    </lineage>
</organism>
<dbReference type="OrthoDB" id="778072at2759"/>
<evidence type="ECO:0000313" key="4">
    <source>
        <dbReference type="Proteomes" id="UP000604825"/>
    </source>
</evidence>
<dbReference type="EMBL" id="CAJGYO010000011">
    <property type="protein sequence ID" value="CAD6258984.1"/>
    <property type="molecule type" value="Genomic_DNA"/>
</dbReference>
<dbReference type="PANTHER" id="PTHR36351:SF1">
    <property type="entry name" value="EMBRYO SAC DEVELOPMENT ARREST 12"/>
    <property type="match status" value="1"/>
</dbReference>
<gene>
    <name evidence="3" type="ORF">NCGR_LOCUS42427</name>
</gene>
<reference evidence="3" key="1">
    <citation type="submission" date="2020-10" db="EMBL/GenBank/DDBJ databases">
        <authorList>
            <person name="Han B."/>
            <person name="Lu T."/>
            <person name="Zhao Q."/>
            <person name="Huang X."/>
            <person name="Zhao Y."/>
        </authorList>
    </citation>
    <scope>NUCLEOTIDE SEQUENCE</scope>
</reference>
<evidence type="ECO:0000313" key="3">
    <source>
        <dbReference type="EMBL" id="CAD6258984.1"/>
    </source>
</evidence>
<evidence type="ECO:0000259" key="2">
    <source>
        <dbReference type="Pfam" id="PF23596"/>
    </source>
</evidence>
<evidence type="ECO:0000256" key="1">
    <source>
        <dbReference type="SAM" id="MobiDB-lite"/>
    </source>
</evidence>
<comment type="caution">
    <text evidence="3">The sequence shown here is derived from an EMBL/GenBank/DDBJ whole genome shotgun (WGS) entry which is preliminary data.</text>
</comment>